<reference evidence="2" key="1">
    <citation type="journal article" date="2019" name="Int. J. Syst. Evol. Microbiol.">
        <title>The Global Catalogue of Microorganisms (GCM) 10K type strain sequencing project: providing services to taxonomists for standard genome sequencing and annotation.</title>
        <authorList>
            <consortium name="The Broad Institute Genomics Platform"/>
            <consortium name="The Broad Institute Genome Sequencing Center for Infectious Disease"/>
            <person name="Wu L."/>
            <person name="Ma J."/>
        </authorList>
    </citation>
    <scope>NUCLEOTIDE SEQUENCE [LARGE SCALE GENOMIC DNA]</scope>
    <source>
        <strain evidence="2">KCTC 42423</strain>
    </source>
</reference>
<dbReference type="RefSeq" id="WP_378255800.1">
    <property type="nucleotide sequence ID" value="NZ_JBHSJV010000001.1"/>
</dbReference>
<proteinExistence type="predicted"/>
<organism evidence="1 2">
    <name type="scientific">Aquimarina hainanensis</name>
    <dbReference type="NCBI Taxonomy" id="1578017"/>
    <lineage>
        <taxon>Bacteria</taxon>
        <taxon>Pseudomonadati</taxon>
        <taxon>Bacteroidota</taxon>
        <taxon>Flavobacteriia</taxon>
        <taxon>Flavobacteriales</taxon>
        <taxon>Flavobacteriaceae</taxon>
        <taxon>Aquimarina</taxon>
    </lineage>
</organism>
<evidence type="ECO:0000313" key="1">
    <source>
        <dbReference type="EMBL" id="MFD2590099.1"/>
    </source>
</evidence>
<name>A0ABW5N4T0_9FLAO</name>
<protein>
    <recommendedName>
        <fullName evidence="3">Phage tail protein</fullName>
    </recommendedName>
</protein>
<sequence>MSRRLFDFTIKEWQGSFPEEGEYNFVFSATIDKESNSGTTKKIKRECTVFCESNDDNGFSRTVKIKTATLTIEAGSKTSSTSILLNKFFSIYNNSTLKVKFDGTIIGIENYLRIKENWEILKEEVEENYKGSSIRRFIRSVDNRLETEEKMIVDISSYENFGLLFYGIYGKYDNLSPVNRNIKYLGIKKLFSIQEDSTLTEINDTSIIITLKGNINTTNELTYSGVYQINNTSQWIEKASITTTEFYNGIEFFSEFYLEQKK</sequence>
<dbReference type="EMBL" id="JBHULX010000003">
    <property type="protein sequence ID" value="MFD2590099.1"/>
    <property type="molecule type" value="Genomic_DNA"/>
</dbReference>
<comment type="caution">
    <text evidence="1">The sequence shown here is derived from an EMBL/GenBank/DDBJ whole genome shotgun (WGS) entry which is preliminary data.</text>
</comment>
<evidence type="ECO:0008006" key="3">
    <source>
        <dbReference type="Google" id="ProtNLM"/>
    </source>
</evidence>
<dbReference type="Proteomes" id="UP001597459">
    <property type="component" value="Unassembled WGS sequence"/>
</dbReference>
<gene>
    <name evidence="1" type="ORF">ACFSTE_04605</name>
</gene>
<accession>A0ABW5N4T0</accession>
<keyword evidence="2" id="KW-1185">Reference proteome</keyword>
<evidence type="ECO:0000313" key="2">
    <source>
        <dbReference type="Proteomes" id="UP001597459"/>
    </source>
</evidence>